<dbReference type="EMBL" id="VVYD01000001">
    <property type="protein sequence ID" value="KAA5503739.1"/>
    <property type="molecule type" value="Genomic_DNA"/>
</dbReference>
<dbReference type="Proteomes" id="UP000368418">
    <property type="component" value="Unassembled WGS sequence"/>
</dbReference>
<organism evidence="1 2">
    <name type="scientific">Bacteroides caccae</name>
    <dbReference type="NCBI Taxonomy" id="47678"/>
    <lineage>
        <taxon>Bacteria</taxon>
        <taxon>Pseudomonadati</taxon>
        <taxon>Bacteroidota</taxon>
        <taxon>Bacteroidia</taxon>
        <taxon>Bacteroidales</taxon>
        <taxon>Bacteroidaceae</taxon>
        <taxon>Bacteroides</taxon>
    </lineage>
</organism>
<dbReference type="RefSeq" id="WP_094421712.1">
    <property type="nucleotide sequence ID" value="NZ_VVXN01000005.1"/>
</dbReference>
<sequence length="106" mass="11368">MNTSIDINQLLQKPVAMMTGEELFLLLSKGIESNNTNMAQSVSRGNYYGIEGIARIFGCSVPTANRIKKSGVIDKAITQIGRKIVIDADLALALAKEAGCIQLNGK</sequence>
<accession>A0A9P4E1N3</accession>
<name>A0A9P4E1N3_9BACE</name>
<dbReference type="InterPro" id="IPR024363">
    <property type="entry name" value="DUF3853"/>
</dbReference>
<comment type="caution">
    <text evidence="1">The sequence shown here is derived from an EMBL/GenBank/DDBJ whole genome shotgun (WGS) entry which is preliminary data.</text>
</comment>
<reference evidence="1 2" key="1">
    <citation type="journal article" date="2019" name="Nat. Med.">
        <title>A library of human gut bacterial isolates paired with longitudinal multiomics data enables mechanistic microbiome research.</title>
        <authorList>
            <person name="Poyet M."/>
            <person name="Groussin M."/>
            <person name="Gibbons S.M."/>
            <person name="Avila-Pacheco J."/>
            <person name="Jiang X."/>
            <person name="Kearney S.M."/>
            <person name="Perrotta A.R."/>
            <person name="Berdy B."/>
            <person name="Zhao S."/>
            <person name="Lieberman T.D."/>
            <person name="Swanson P.K."/>
            <person name="Smith M."/>
            <person name="Roesemann S."/>
            <person name="Alexander J.E."/>
            <person name="Rich S.A."/>
            <person name="Livny J."/>
            <person name="Vlamakis H."/>
            <person name="Clish C."/>
            <person name="Bullock K."/>
            <person name="Deik A."/>
            <person name="Scott J."/>
            <person name="Pierce K.A."/>
            <person name="Xavier R.J."/>
            <person name="Alm E.J."/>
        </authorList>
    </citation>
    <scope>NUCLEOTIDE SEQUENCE [LARGE SCALE GENOMIC DNA]</scope>
    <source>
        <strain evidence="1 2">BIOML-A19</strain>
    </source>
</reference>
<gene>
    <name evidence="1" type="ORF">F2Y31_00335</name>
</gene>
<proteinExistence type="predicted"/>
<dbReference type="AlphaFoldDB" id="A0A9P4E1N3"/>
<evidence type="ECO:0000313" key="1">
    <source>
        <dbReference type="EMBL" id="KAA5503739.1"/>
    </source>
</evidence>
<evidence type="ECO:0000313" key="2">
    <source>
        <dbReference type="Proteomes" id="UP000368418"/>
    </source>
</evidence>
<dbReference type="Pfam" id="PF12964">
    <property type="entry name" value="DUF3853"/>
    <property type="match status" value="1"/>
</dbReference>
<protein>
    <submittedName>
        <fullName evidence="1">DUF3853 family protein</fullName>
    </submittedName>
</protein>